<evidence type="ECO:0000313" key="1">
    <source>
        <dbReference type="EMBL" id="KUN73385.1"/>
    </source>
</evidence>
<gene>
    <name evidence="1" type="ORF">AQJ46_09285</name>
</gene>
<protein>
    <submittedName>
        <fullName evidence="1">Uncharacterized protein</fullName>
    </submittedName>
</protein>
<dbReference type="Proteomes" id="UP000053669">
    <property type="component" value="Unassembled WGS sequence"/>
</dbReference>
<reference evidence="1 2" key="1">
    <citation type="submission" date="2015-10" db="EMBL/GenBank/DDBJ databases">
        <title>Draft genome sequence of Streptomyces canus DSM 40017, type strain for the species Streptomyces canus.</title>
        <authorList>
            <person name="Ruckert C."/>
            <person name="Winkler A."/>
            <person name="Kalinowski J."/>
            <person name="Kampfer P."/>
            <person name="Glaeser S."/>
        </authorList>
    </citation>
    <scope>NUCLEOTIDE SEQUENCE [LARGE SCALE GENOMIC DNA]</scope>
    <source>
        <strain evidence="1 2">DSM 40017</strain>
    </source>
</reference>
<dbReference type="EMBL" id="LMWU01000007">
    <property type="protein sequence ID" value="KUN73385.1"/>
    <property type="molecule type" value="Genomic_DNA"/>
</dbReference>
<sequence>MPPLTCLDRCLLALVRDAALQSAFVETGAGLVRVVAGVQVHGDVVGQRSQVDQAVQGRGEQRGVVTVRTRHHTT</sequence>
<evidence type="ECO:0000313" key="2">
    <source>
        <dbReference type="Proteomes" id="UP000053669"/>
    </source>
</evidence>
<comment type="caution">
    <text evidence="1">The sequence shown here is derived from an EMBL/GenBank/DDBJ whole genome shotgun (WGS) entry which is preliminary data.</text>
</comment>
<organism evidence="1 2">
    <name type="scientific">Streptomyces canus</name>
    <dbReference type="NCBI Taxonomy" id="58343"/>
    <lineage>
        <taxon>Bacteria</taxon>
        <taxon>Bacillati</taxon>
        <taxon>Actinomycetota</taxon>
        <taxon>Actinomycetes</taxon>
        <taxon>Kitasatosporales</taxon>
        <taxon>Streptomycetaceae</taxon>
        <taxon>Streptomyces</taxon>
        <taxon>Streptomyces aurantiacus group</taxon>
    </lineage>
</organism>
<name>A0A101SFU3_9ACTN</name>
<dbReference type="AlphaFoldDB" id="A0A101SFU3"/>
<proteinExistence type="predicted"/>
<accession>A0A101SFU3</accession>